<organism evidence="2">
    <name type="scientific">uncultured Caudovirales phage</name>
    <dbReference type="NCBI Taxonomy" id="2100421"/>
    <lineage>
        <taxon>Viruses</taxon>
        <taxon>Duplodnaviria</taxon>
        <taxon>Heunggongvirae</taxon>
        <taxon>Uroviricota</taxon>
        <taxon>Caudoviricetes</taxon>
        <taxon>Peduoviridae</taxon>
        <taxon>Maltschvirus</taxon>
        <taxon>Maltschvirus maltsch</taxon>
    </lineage>
</organism>
<evidence type="ECO:0000256" key="1">
    <source>
        <dbReference type="SAM" id="MobiDB-lite"/>
    </source>
</evidence>
<sequence length="303" mass="33114">MSVLHDLAESLTSPAAPPAPKPVATQDNVSEAVEPHGDPNVSFYMIAWNAGRVFAGDIAAMCLRFATRATPLQSKGEIVVHGQTTSGYVVIRREPLLTFNVEVTPNPQRAIPTSFKVRAFFTDDGKEEDTFNAKAFTSDETPSSIAAVAVGSDEHNRIHALVGGKTESSGPVREEVLGEAVLIRGSTSVDIAYTIANQLGGSDGAEQRGLGRLIMMLGITKANLYAMNPLKQEADKPGLSFQWPNRTPTKGNFCVIELMPSDEYEVRFYNVRGEAKLVKTFTRVYAEDLRDIFEKQTGWYTKL</sequence>
<protein>
    <submittedName>
        <fullName evidence="2">Uncharacterized protein</fullName>
    </submittedName>
</protein>
<dbReference type="EMBL" id="LR797331">
    <property type="protein sequence ID" value="CAB4203441.1"/>
    <property type="molecule type" value="Genomic_DNA"/>
</dbReference>
<proteinExistence type="predicted"/>
<name>A0A6J5RXH0_9CAUD</name>
<reference evidence="2" key="1">
    <citation type="submission" date="2020-05" db="EMBL/GenBank/DDBJ databases">
        <authorList>
            <person name="Chiriac C."/>
            <person name="Salcher M."/>
            <person name="Ghai R."/>
            <person name="Kavagutti S V."/>
        </authorList>
    </citation>
    <scope>NUCLEOTIDE SEQUENCE</scope>
</reference>
<accession>A0A6J5RXH0</accession>
<gene>
    <name evidence="2" type="ORF">UFOVP1382_57</name>
</gene>
<evidence type="ECO:0000313" key="2">
    <source>
        <dbReference type="EMBL" id="CAB4203441.1"/>
    </source>
</evidence>
<feature type="region of interest" description="Disordered" evidence="1">
    <location>
        <begin position="8"/>
        <end position="34"/>
    </location>
</feature>